<accession>A0A8T4GM56</accession>
<name>A0A8T4GM56_9EURY</name>
<keyword evidence="1" id="KW-0812">Transmembrane</keyword>
<feature type="transmembrane region" description="Helical" evidence="1">
    <location>
        <begin position="14"/>
        <end position="35"/>
    </location>
</feature>
<organism evidence="2 3">
    <name type="scientific">Halarchaeum rubridurum</name>
    <dbReference type="NCBI Taxonomy" id="489911"/>
    <lineage>
        <taxon>Archaea</taxon>
        <taxon>Methanobacteriati</taxon>
        <taxon>Methanobacteriota</taxon>
        <taxon>Stenosarchaea group</taxon>
        <taxon>Halobacteria</taxon>
        <taxon>Halobacteriales</taxon>
        <taxon>Halobacteriaceae</taxon>
    </lineage>
</organism>
<comment type="caution">
    <text evidence="2">The sequence shown here is derived from an EMBL/GenBank/DDBJ whole genome shotgun (WGS) entry which is preliminary data.</text>
</comment>
<protein>
    <submittedName>
        <fullName evidence="2">Uncharacterized protein</fullName>
    </submittedName>
</protein>
<proteinExistence type="predicted"/>
<dbReference type="InterPro" id="IPR055690">
    <property type="entry name" value="DUF7266"/>
</dbReference>
<evidence type="ECO:0000313" key="2">
    <source>
        <dbReference type="EMBL" id="MBP1953393.1"/>
    </source>
</evidence>
<sequence>MARLMGDDRGAATALGYVLNITVALLLVTGLLIAVTDYVDRQRQDAVRGQLAVVSDRLVADLAAADRLAGTADAGGVTVRSDAPARVVGRTYTIRVSHADGVTRVRLAAPSENVVVTRTLHTDRDVVNATVTGGDVEITTRGAAGDGLRVVSDD</sequence>
<reference evidence="2" key="1">
    <citation type="submission" date="2021-03" db="EMBL/GenBank/DDBJ databases">
        <title>Genomic Encyclopedia of Type Strains, Phase IV (KMG-IV): sequencing the most valuable type-strain genomes for metagenomic binning, comparative biology and taxonomic classification.</title>
        <authorList>
            <person name="Goeker M."/>
        </authorList>
    </citation>
    <scope>NUCLEOTIDE SEQUENCE</scope>
    <source>
        <strain evidence="2">DSM 22443</strain>
    </source>
</reference>
<keyword evidence="1" id="KW-0472">Membrane</keyword>
<dbReference type="Pfam" id="PF23928">
    <property type="entry name" value="DUF7266"/>
    <property type="match status" value="1"/>
</dbReference>
<gene>
    <name evidence="2" type="ORF">J2752_000274</name>
</gene>
<dbReference type="EMBL" id="JAGGKO010000001">
    <property type="protein sequence ID" value="MBP1953393.1"/>
    <property type="molecule type" value="Genomic_DNA"/>
</dbReference>
<keyword evidence="1" id="KW-1133">Transmembrane helix</keyword>
<evidence type="ECO:0000256" key="1">
    <source>
        <dbReference type="SAM" id="Phobius"/>
    </source>
</evidence>
<evidence type="ECO:0000313" key="3">
    <source>
        <dbReference type="Proteomes" id="UP000765891"/>
    </source>
</evidence>
<dbReference type="Proteomes" id="UP000765891">
    <property type="component" value="Unassembled WGS sequence"/>
</dbReference>
<dbReference type="AlphaFoldDB" id="A0A8T4GM56"/>